<feature type="compositionally biased region" description="Low complexity" evidence="1">
    <location>
        <begin position="112"/>
        <end position="125"/>
    </location>
</feature>
<dbReference type="Proteomes" id="UP000054893">
    <property type="component" value="Unassembled WGS sequence"/>
</dbReference>
<protein>
    <submittedName>
        <fullName evidence="2">Uncharacterized protein</fullName>
    </submittedName>
</protein>
<dbReference type="EMBL" id="FCOC02000004">
    <property type="protein sequence ID" value="SAL25248.1"/>
    <property type="molecule type" value="Genomic_DNA"/>
</dbReference>
<reference evidence="2 3" key="1">
    <citation type="submission" date="2016-01" db="EMBL/GenBank/DDBJ databases">
        <authorList>
            <person name="Oliw E.H."/>
        </authorList>
    </citation>
    <scope>NUCLEOTIDE SEQUENCE [LARGE SCALE GENOMIC DNA]</scope>
    <source>
        <strain evidence="2">LMG 22029</strain>
    </source>
</reference>
<accession>A0A158FZC5</accession>
<name>A0A158FZC5_CABSO</name>
<organism evidence="2 3">
    <name type="scientific">Caballeronia sordidicola</name>
    <name type="common">Burkholderia sordidicola</name>
    <dbReference type="NCBI Taxonomy" id="196367"/>
    <lineage>
        <taxon>Bacteria</taxon>
        <taxon>Pseudomonadati</taxon>
        <taxon>Pseudomonadota</taxon>
        <taxon>Betaproteobacteria</taxon>
        <taxon>Burkholderiales</taxon>
        <taxon>Burkholderiaceae</taxon>
        <taxon>Caballeronia</taxon>
    </lineage>
</organism>
<sequence length="195" mass="20918">MPIIQVIETHMTAFSAVLAECTALKYRVETEREAVSAITAALVDASETLVLHGWATPQKIQGLTVSVEENALDLKAALDEVDASISTAIAPVEVFAQATERLRNARKHESASLGPSTGEPGSPSPALLDTVAAQYSALCEKLLRNVRELATIAAGRLDDLREKISLLQSSFGEITMAMAAPDFYRGTATRFVTHH</sequence>
<evidence type="ECO:0000313" key="3">
    <source>
        <dbReference type="Proteomes" id="UP000054893"/>
    </source>
</evidence>
<evidence type="ECO:0000256" key="1">
    <source>
        <dbReference type="SAM" id="MobiDB-lite"/>
    </source>
</evidence>
<dbReference type="AlphaFoldDB" id="A0A158FZC5"/>
<proteinExistence type="predicted"/>
<feature type="region of interest" description="Disordered" evidence="1">
    <location>
        <begin position="106"/>
        <end position="126"/>
    </location>
</feature>
<evidence type="ECO:0000313" key="2">
    <source>
        <dbReference type="EMBL" id="SAL25248.1"/>
    </source>
</evidence>
<gene>
    <name evidence="2" type="ORF">AWB64_02027</name>
</gene>